<reference evidence="3" key="1">
    <citation type="submission" date="2020-11" db="EMBL/GenBank/DDBJ databases">
        <authorList>
            <person name="Tran Van P."/>
        </authorList>
    </citation>
    <scope>NUCLEOTIDE SEQUENCE</scope>
</reference>
<protein>
    <submittedName>
        <fullName evidence="3">Uncharacterized protein</fullName>
    </submittedName>
</protein>
<name>A0A7R9C9I5_TIMCR</name>
<feature type="transmembrane region" description="Helical" evidence="2">
    <location>
        <begin position="63"/>
        <end position="82"/>
    </location>
</feature>
<gene>
    <name evidence="3" type="ORF">TCEB3V08_LOCUS610</name>
</gene>
<feature type="compositionally biased region" description="Polar residues" evidence="1">
    <location>
        <begin position="208"/>
        <end position="222"/>
    </location>
</feature>
<evidence type="ECO:0000313" key="3">
    <source>
        <dbReference type="EMBL" id="CAD7392596.1"/>
    </source>
</evidence>
<feature type="compositionally biased region" description="Polar residues" evidence="1">
    <location>
        <begin position="186"/>
        <end position="200"/>
    </location>
</feature>
<evidence type="ECO:0000256" key="1">
    <source>
        <dbReference type="SAM" id="MobiDB-lite"/>
    </source>
</evidence>
<keyword evidence="2" id="KW-0472">Membrane</keyword>
<organism evidence="3">
    <name type="scientific">Timema cristinae</name>
    <name type="common">Walking stick</name>
    <dbReference type="NCBI Taxonomy" id="61476"/>
    <lineage>
        <taxon>Eukaryota</taxon>
        <taxon>Metazoa</taxon>
        <taxon>Ecdysozoa</taxon>
        <taxon>Arthropoda</taxon>
        <taxon>Hexapoda</taxon>
        <taxon>Insecta</taxon>
        <taxon>Pterygota</taxon>
        <taxon>Neoptera</taxon>
        <taxon>Polyneoptera</taxon>
        <taxon>Phasmatodea</taxon>
        <taxon>Timematodea</taxon>
        <taxon>Timematoidea</taxon>
        <taxon>Timematidae</taxon>
        <taxon>Timema</taxon>
    </lineage>
</organism>
<dbReference type="AlphaFoldDB" id="A0A7R9C9I5"/>
<dbReference type="EMBL" id="OC316561">
    <property type="protein sequence ID" value="CAD7392596.1"/>
    <property type="molecule type" value="Genomic_DNA"/>
</dbReference>
<feature type="region of interest" description="Disordered" evidence="1">
    <location>
        <begin position="178"/>
        <end position="247"/>
    </location>
</feature>
<keyword evidence="2" id="KW-0812">Transmembrane</keyword>
<keyword evidence="2" id="KW-1133">Transmembrane helix</keyword>
<accession>A0A7R9C9I5</accession>
<evidence type="ECO:0000256" key="2">
    <source>
        <dbReference type="SAM" id="Phobius"/>
    </source>
</evidence>
<sequence length="247" mass="27629">MYDDDARCAGMGQHWYDEPPYESDPEDFLMGTTGQAVPTATIQNGSPHKLSTKYYLNCDGSPVIVYLLAALGVLLVSMCFPLPPGAVSGFHSPQLISSLLSQKIQQKLMTEVEITFQEALNVGLRLEEADRQVKVFVHADHLHSSEIGTSELHKYVEDTTQILDLQQASFQEIIHQKAPSPPASLQRKSQAQTRQINQPISPWEERPQTSFQQTKLVTQGSTNKEEDSEPLLRRSTHVASAPRRLNY</sequence>
<proteinExistence type="predicted"/>